<organism evidence="3 4">
    <name type="scientific">Anisakis simplex</name>
    <name type="common">Herring worm</name>
    <dbReference type="NCBI Taxonomy" id="6269"/>
    <lineage>
        <taxon>Eukaryota</taxon>
        <taxon>Metazoa</taxon>
        <taxon>Ecdysozoa</taxon>
        <taxon>Nematoda</taxon>
        <taxon>Chromadorea</taxon>
        <taxon>Rhabditida</taxon>
        <taxon>Spirurina</taxon>
        <taxon>Ascaridomorpha</taxon>
        <taxon>Ascaridoidea</taxon>
        <taxon>Anisakidae</taxon>
        <taxon>Anisakis</taxon>
        <taxon>Anisakis simplex complex</taxon>
    </lineage>
</organism>
<dbReference type="AlphaFoldDB" id="A0A3P6NF56"/>
<sequence length="198" mass="23541">MTSAKELLRSQEEALKKREEERSALKQKLIANELETRGKEAQIRHLNTRWMPPIHPPTHLGEFQERVKNLRGELENCQNENRQLKEKEEQMDVNKIVLESKIRDYDSETQKINVLMENFETERQKLNESVKKLASELMTSQSENSDLKDDLERAKKELAKFERSEVNLRRSLDEQMRNVKECQNLRDRVGRFDVISEF</sequence>
<evidence type="ECO:0000313" key="4">
    <source>
        <dbReference type="Proteomes" id="UP000267096"/>
    </source>
</evidence>
<name>A0A3P6NF56_ANISI</name>
<dbReference type="SUPFAM" id="SSF57997">
    <property type="entry name" value="Tropomyosin"/>
    <property type="match status" value="1"/>
</dbReference>
<dbReference type="Proteomes" id="UP000267096">
    <property type="component" value="Unassembled WGS sequence"/>
</dbReference>
<keyword evidence="1" id="KW-0175">Coiled coil</keyword>
<keyword evidence="4" id="KW-1185">Reference proteome</keyword>
<feature type="region of interest" description="Disordered" evidence="2">
    <location>
        <begin position="1"/>
        <end position="20"/>
    </location>
</feature>
<evidence type="ECO:0000256" key="2">
    <source>
        <dbReference type="SAM" id="MobiDB-lite"/>
    </source>
</evidence>
<evidence type="ECO:0000313" key="3">
    <source>
        <dbReference type="EMBL" id="VDK24686.1"/>
    </source>
</evidence>
<dbReference type="EMBL" id="UYRR01009073">
    <property type="protein sequence ID" value="VDK24686.1"/>
    <property type="molecule type" value="Genomic_DNA"/>
</dbReference>
<reference evidence="3 4" key="1">
    <citation type="submission" date="2018-11" db="EMBL/GenBank/DDBJ databases">
        <authorList>
            <consortium name="Pathogen Informatics"/>
        </authorList>
    </citation>
    <scope>NUCLEOTIDE SEQUENCE [LARGE SCALE GENOMIC DNA]</scope>
</reference>
<dbReference type="OrthoDB" id="3549872at2759"/>
<dbReference type="Gene3D" id="1.10.287.1490">
    <property type="match status" value="1"/>
</dbReference>
<feature type="coiled-coil region" evidence="1">
    <location>
        <begin position="60"/>
        <end position="171"/>
    </location>
</feature>
<protein>
    <submittedName>
        <fullName evidence="3">Uncharacterized protein</fullName>
    </submittedName>
</protein>
<accession>A0A3P6NF56</accession>
<proteinExistence type="predicted"/>
<gene>
    <name evidence="3" type="ORF">ASIM_LOCUS4894</name>
</gene>
<evidence type="ECO:0000256" key="1">
    <source>
        <dbReference type="SAM" id="Coils"/>
    </source>
</evidence>